<keyword evidence="2" id="KW-0812">Transmembrane</keyword>
<keyword evidence="2" id="KW-1133">Transmembrane helix</keyword>
<accession>A0ABX1K8D6</accession>
<feature type="transmembrane region" description="Helical" evidence="2">
    <location>
        <begin position="39"/>
        <end position="58"/>
    </location>
</feature>
<keyword evidence="4" id="KW-1185">Reference proteome</keyword>
<keyword evidence="2" id="KW-0472">Membrane</keyword>
<evidence type="ECO:0000256" key="1">
    <source>
        <dbReference type="SAM" id="MobiDB-lite"/>
    </source>
</evidence>
<evidence type="ECO:0000313" key="4">
    <source>
        <dbReference type="Proteomes" id="UP001429745"/>
    </source>
</evidence>
<protein>
    <submittedName>
        <fullName evidence="3">DUF4245 domain-containing protein</fullName>
    </submittedName>
</protein>
<comment type="caution">
    <text evidence="3">The sequence shown here is derived from an EMBL/GenBank/DDBJ whole genome shotgun (WGS) entry which is preliminary data.</text>
</comment>
<evidence type="ECO:0000256" key="2">
    <source>
        <dbReference type="SAM" id="Phobius"/>
    </source>
</evidence>
<feature type="region of interest" description="Disordered" evidence="1">
    <location>
        <begin position="1"/>
        <end position="28"/>
    </location>
</feature>
<gene>
    <name evidence="3" type="ORF">HF576_00315</name>
</gene>
<sequence length="215" mass="22583">MARDPRVVAELGRPETPDETAARKAESSRVYRSSQNTRNLVAALLVTLAVVAVIIFAVPRGTPPEREPIDVAAVAERAGNAEGRELIAPELSDDWIVNSAAVEDEGSSRAWTIVLAPADENQPGFLRASQGFDADEAWPARVLAGAAPVDTVTIGGVAWDRYELDPSRNGNLSVALAAPAGADTVLIYGTADDDALQEVAAAVAAEVTALREESE</sequence>
<reference evidence="3 4" key="1">
    <citation type="submission" date="2020-04" db="EMBL/GenBank/DDBJ databases">
        <title>CFH 90308 Microbacterium sp.</title>
        <authorList>
            <person name="Nie G."/>
            <person name="Ming H."/>
            <person name="Xia T."/>
        </authorList>
    </citation>
    <scope>NUCLEOTIDE SEQUENCE [LARGE SCALE GENOMIC DNA]</scope>
    <source>
        <strain evidence="3 4">CFH 90308</strain>
    </source>
</reference>
<dbReference type="InterPro" id="IPR025339">
    <property type="entry name" value="DUF4245"/>
</dbReference>
<name>A0ABX1K8D6_9MICO</name>
<dbReference type="EMBL" id="JABACI010000001">
    <property type="protein sequence ID" value="NLP82284.1"/>
    <property type="molecule type" value="Genomic_DNA"/>
</dbReference>
<organism evidence="3 4">
    <name type="scientific">Microbacterium salsuginis</name>
    <dbReference type="NCBI Taxonomy" id="2722803"/>
    <lineage>
        <taxon>Bacteria</taxon>
        <taxon>Bacillati</taxon>
        <taxon>Actinomycetota</taxon>
        <taxon>Actinomycetes</taxon>
        <taxon>Micrococcales</taxon>
        <taxon>Microbacteriaceae</taxon>
        <taxon>Microbacterium</taxon>
    </lineage>
</organism>
<proteinExistence type="predicted"/>
<dbReference type="Pfam" id="PF14030">
    <property type="entry name" value="DUF4245"/>
    <property type="match status" value="1"/>
</dbReference>
<dbReference type="Proteomes" id="UP001429745">
    <property type="component" value="Unassembled WGS sequence"/>
</dbReference>
<dbReference type="RefSeq" id="WP_168910809.1">
    <property type="nucleotide sequence ID" value="NZ_JABACI010000001.1"/>
</dbReference>
<evidence type="ECO:0000313" key="3">
    <source>
        <dbReference type="EMBL" id="NLP82284.1"/>
    </source>
</evidence>